<feature type="transmembrane region" description="Helical" evidence="12">
    <location>
        <begin position="271"/>
        <end position="293"/>
    </location>
</feature>
<feature type="transmembrane region" description="Helical" evidence="12">
    <location>
        <begin position="123"/>
        <end position="145"/>
    </location>
</feature>
<dbReference type="InterPro" id="IPR004837">
    <property type="entry name" value="NaCa_Exmemb"/>
</dbReference>
<comment type="caution">
    <text evidence="14">The sequence shown here is derived from an EMBL/GenBank/DDBJ whole genome shotgun (WGS) entry which is preliminary data.</text>
</comment>
<feature type="domain" description="Sodium/calcium exchanger membrane region" evidence="13">
    <location>
        <begin position="279"/>
        <end position="419"/>
    </location>
</feature>
<evidence type="ECO:0000256" key="7">
    <source>
        <dbReference type="ARBA" id="ARBA00022692"/>
    </source>
</evidence>
<keyword evidence="4 12" id="KW-0050">Antiport</keyword>
<keyword evidence="9 12" id="KW-1133">Transmembrane helix</keyword>
<evidence type="ECO:0000313" key="14">
    <source>
        <dbReference type="EMBL" id="KAK5810386.1"/>
    </source>
</evidence>
<feature type="transmembrane region" description="Helical" evidence="12">
    <location>
        <begin position="231"/>
        <end position="250"/>
    </location>
</feature>
<feature type="transmembrane region" description="Helical" evidence="12">
    <location>
        <begin position="192"/>
        <end position="211"/>
    </location>
</feature>
<feature type="transmembrane region" description="Helical" evidence="12">
    <location>
        <begin position="157"/>
        <end position="180"/>
    </location>
</feature>
<evidence type="ECO:0000259" key="13">
    <source>
        <dbReference type="Pfam" id="PF01699"/>
    </source>
</evidence>
<dbReference type="Gene3D" id="1.20.1420.30">
    <property type="entry name" value="NCX, central ion-binding region"/>
    <property type="match status" value="2"/>
</dbReference>
<keyword evidence="15" id="KW-1185">Reference proteome</keyword>
<dbReference type="InterPro" id="IPR044880">
    <property type="entry name" value="NCX_ion-bd_dom_sf"/>
</dbReference>
<dbReference type="Proteomes" id="UP001358586">
    <property type="component" value="Chromosome 8"/>
</dbReference>
<feature type="transmembrane region" description="Helical" evidence="12">
    <location>
        <begin position="348"/>
        <end position="369"/>
    </location>
</feature>
<dbReference type="InterPro" id="IPR004713">
    <property type="entry name" value="CaH_exchang"/>
</dbReference>
<dbReference type="InterPro" id="IPR004798">
    <property type="entry name" value="CAX-like"/>
</dbReference>
<dbReference type="PANTHER" id="PTHR31503:SF42">
    <property type="entry name" value="VACUOLAR CATION_PROTON EXCHANGER"/>
    <property type="match status" value="1"/>
</dbReference>
<name>A0ABR0NZ07_GOSAR</name>
<keyword evidence="7 12" id="KW-0812">Transmembrane</keyword>
<feature type="transmembrane region" description="Helical" evidence="12">
    <location>
        <begin position="313"/>
        <end position="336"/>
    </location>
</feature>
<evidence type="ECO:0000256" key="4">
    <source>
        <dbReference type="ARBA" id="ARBA00022449"/>
    </source>
</evidence>
<keyword evidence="11 12" id="KW-0472">Membrane</keyword>
<dbReference type="EMBL" id="JARKNE010000008">
    <property type="protein sequence ID" value="KAK5810386.1"/>
    <property type="molecule type" value="Genomic_DNA"/>
</dbReference>
<dbReference type="NCBIfam" id="TIGR00378">
    <property type="entry name" value="cax"/>
    <property type="match status" value="1"/>
</dbReference>
<gene>
    <name evidence="14" type="ORF">PVK06_025698</name>
</gene>
<dbReference type="NCBIfam" id="TIGR00846">
    <property type="entry name" value="caca2"/>
    <property type="match status" value="1"/>
</dbReference>
<evidence type="ECO:0000256" key="2">
    <source>
        <dbReference type="ARBA" id="ARBA00008248"/>
    </source>
</evidence>
<dbReference type="PANTHER" id="PTHR31503">
    <property type="entry name" value="VACUOLAR CALCIUM ION TRANSPORTER"/>
    <property type="match status" value="1"/>
</dbReference>
<evidence type="ECO:0000256" key="3">
    <source>
        <dbReference type="ARBA" id="ARBA00022448"/>
    </source>
</evidence>
<evidence type="ECO:0000256" key="12">
    <source>
        <dbReference type="RuleBase" id="RU365028"/>
    </source>
</evidence>
<accession>A0ABR0NZ07</accession>
<dbReference type="Pfam" id="PF01699">
    <property type="entry name" value="Na_Ca_ex"/>
    <property type="match status" value="2"/>
</dbReference>
<keyword evidence="8 12" id="KW-0106">Calcium</keyword>
<feature type="transmembrane region" description="Helical" evidence="12">
    <location>
        <begin position="403"/>
        <end position="423"/>
    </location>
</feature>
<keyword evidence="6 12" id="KW-0109">Calcium transport</keyword>
<organism evidence="14 15">
    <name type="scientific">Gossypium arboreum</name>
    <name type="common">Tree cotton</name>
    <name type="synonym">Gossypium nanking</name>
    <dbReference type="NCBI Taxonomy" id="29729"/>
    <lineage>
        <taxon>Eukaryota</taxon>
        <taxon>Viridiplantae</taxon>
        <taxon>Streptophyta</taxon>
        <taxon>Embryophyta</taxon>
        <taxon>Tracheophyta</taxon>
        <taxon>Spermatophyta</taxon>
        <taxon>Magnoliopsida</taxon>
        <taxon>eudicotyledons</taxon>
        <taxon>Gunneridae</taxon>
        <taxon>Pentapetalae</taxon>
        <taxon>rosids</taxon>
        <taxon>malvids</taxon>
        <taxon>Malvales</taxon>
        <taxon>Malvaceae</taxon>
        <taxon>Malvoideae</taxon>
        <taxon>Gossypium</taxon>
    </lineage>
</organism>
<evidence type="ECO:0000256" key="8">
    <source>
        <dbReference type="ARBA" id="ARBA00022837"/>
    </source>
</evidence>
<comment type="similarity">
    <text evidence="2">Belongs to the Ca(2+):cation antiporter (CaCA) (TC 2.A.19) family. Cation/proton exchanger (CAX) subfamily.</text>
</comment>
<evidence type="ECO:0000256" key="1">
    <source>
        <dbReference type="ARBA" id="ARBA00004128"/>
    </source>
</evidence>
<feature type="transmembrane region" description="Helical" evidence="12">
    <location>
        <begin position="64"/>
        <end position="86"/>
    </location>
</feature>
<keyword evidence="3 12" id="KW-0813">Transport</keyword>
<evidence type="ECO:0000256" key="10">
    <source>
        <dbReference type="ARBA" id="ARBA00023065"/>
    </source>
</evidence>
<proteinExistence type="inferred from homology"/>
<comment type="subcellular location">
    <subcellularLocation>
        <location evidence="1">Vacuole membrane</location>
        <topology evidence="1">Multi-pass membrane protein</topology>
    </subcellularLocation>
</comment>
<feature type="transmembrane region" description="Helical" evidence="12">
    <location>
        <begin position="375"/>
        <end position="396"/>
    </location>
</feature>
<evidence type="ECO:0000256" key="11">
    <source>
        <dbReference type="ARBA" id="ARBA00023136"/>
    </source>
</evidence>
<reference evidence="14 15" key="1">
    <citation type="submission" date="2023-03" db="EMBL/GenBank/DDBJ databases">
        <title>WGS of Gossypium arboreum.</title>
        <authorList>
            <person name="Yu D."/>
        </authorList>
    </citation>
    <scope>NUCLEOTIDE SEQUENCE [LARGE SCALE GENOMIC DNA]</scope>
    <source>
        <tissue evidence="14">Leaf</tissue>
    </source>
</reference>
<protein>
    <recommendedName>
        <fullName evidence="12">Vacuolar cation/proton exchanger</fullName>
    </recommendedName>
</protein>
<feature type="transmembrane region" description="Helical" evidence="12">
    <location>
        <begin position="92"/>
        <end position="111"/>
    </location>
</feature>
<evidence type="ECO:0000256" key="5">
    <source>
        <dbReference type="ARBA" id="ARBA00022554"/>
    </source>
</evidence>
<evidence type="ECO:0000256" key="6">
    <source>
        <dbReference type="ARBA" id="ARBA00022568"/>
    </source>
</evidence>
<evidence type="ECO:0000313" key="15">
    <source>
        <dbReference type="Proteomes" id="UP001358586"/>
    </source>
</evidence>
<feature type="domain" description="Sodium/calcium exchanger membrane region" evidence="13">
    <location>
        <begin position="92"/>
        <end position="250"/>
    </location>
</feature>
<keyword evidence="10 12" id="KW-0406">Ion transport</keyword>
<comment type="function">
    <text evidence="12">Vacuolar cation/proton exchanger (CAX). Translocates Ca(2+) and other metal ions into vacuoles using the proton gradient formed by H(+)-ATPase and H(+)-pyrophosphatase.</text>
</comment>
<sequence length="444" mass="48565">MEFSEGSNKSLMDKETCCNNNNGVTIRTAQNMSSSFMRKKSDPILVSTIRFRILRELLANLQEVILGTKLAVLFPAIPLAIVADFYKFGRPWIFALSLLGLTPLAERVSFLTEQIAYFTGPTVGGLLNATCGNATELIIALFALYRNKIHVLKYSLMGSILSNLLLVLGTSLLCGGLANLKREQRYDRKQADVNSGLLLLGLLCHMLPLMFKYAVKPETGVSIAEYTLELSRASSVVMLVAYIGYIVFQLKTHRQIFESQEEVEDEDEEKAVIGFWSGFSWLVGMTLIIALLSEYVVGTIEAASETWGISISFISIILIPIVGNAAEHAGAIIFAFKNKLDISLGVALGSATQISMFAVPLCVVVGWIMRIKMDLDFNLLETGCLALTILVVAFTLQDGTSHYMKGVVLCLCYAAISACFFVHKIPAPLDQTNVKSGLNPSLSA</sequence>
<keyword evidence="5 12" id="KW-0926">Vacuole</keyword>
<evidence type="ECO:0000256" key="9">
    <source>
        <dbReference type="ARBA" id="ARBA00022989"/>
    </source>
</evidence>